<dbReference type="EMBL" id="BLXT01002104">
    <property type="protein sequence ID" value="GFN91161.1"/>
    <property type="molecule type" value="Genomic_DNA"/>
</dbReference>
<name>A0AAV3Z9G1_9GAST</name>
<proteinExistence type="predicted"/>
<evidence type="ECO:0000313" key="2">
    <source>
        <dbReference type="EMBL" id="GFN91161.1"/>
    </source>
</evidence>
<dbReference type="InterPro" id="IPR036397">
    <property type="entry name" value="RNaseH_sf"/>
</dbReference>
<dbReference type="PROSITE" id="PS50994">
    <property type="entry name" value="INTEGRASE"/>
    <property type="match status" value="1"/>
</dbReference>
<dbReference type="GO" id="GO:0003676">
    <property type="term" value="F:nucleic acid binding"/>
    <property type="evidence" value="ECO:0007669"/>
    <property type="project" value="InterPro"/>
</dbReference>
<dbReference type="InterPro" id="IPR001584">
    <property type="entry name" value="Integrase_cat-core"/>
</dbReference>
<dbReference type="GO" id="GO:0015074">
    <property type="term" value="P:DNA integration"/>
    <property type="evidence" value="ECO:0007669"/>
    <property type="project" value="InterPro"/>
</dbReference>
<keyword evidence="3" id="KW-1185">Reference proteome</keyword>
<feature type="domain" description="Integrase catalytic" evidence="1">
    <location>
        <begin position="1"/>
        <end position="78"/>
    </location>
</feature>
<gene>
    <name evidence="2" type="ORF">PoB_001766700</name>
</gene>
<dbReference type="InterPro" id="IPR050951">
    <property type="entry name" value="Retrovirus_Pol_polyprotein"/>
</dbReference>
<protein>
    <submittedName>
        <fullName evidence="2">Pol polyprotein</fullName>
    </submittedName>
</protein>
<organism evidence="2 3">
    <name type="scientific">Plakobranchus ocellatus</name>
    <dbReference type="NCBI Taxonomy" id="259542"/>
    <lineage>
        <taxon>Eukaryota</taxon>
        <taxon>Metazoa</taxon>
        <taxon>Spiralia</taxon>
        <taxon>Lophotrochozoa</taxon>
        <taxon>Mollusca</taxon>
        <taxon>Gastropoda</taxon>
        <taxon>Heterobranchia</taxon>
        <taxon>Euthyneura</taxon>
        <taxon>Panpulmonata</taxon>
        <taxon>Sacoglossa</taxon>
        <taxon>Placobranchoidea</taxon>
        <taxon>Plakobranchidae</taxon>
        <taxon>Plakobranchus</taxon>
    </lineage>
</organism>
<accession>A0AAV3Z9G1</accession>
<dbReference type="PANTHER" id="PTHR37984">
    <property type="entry name" value="PROTEIN CBG26694"/>
    <property type="match status" value="1"/>
</dbReference>
<sequence length="85" mass="9612">MQEVVALTGINRRQSTFHHPISNGMVERLGGNLKRMLAKLADTNENWDQLIPGVLFTYREIPHNSTDYSPFELVFGLKPAGPFDI</sequence>
<dbReference type="SUPFAM" id="SSF53098">
    <property type="entry name" value="Ribonuclease H-like"/>
    <property type="match status" value="1"/>
</dbReference>
<dbReference type="Proteomes" id="UP000735302">
    <property type="component" value="Unassembled WGS sequence"/>
</dbReference>
<dbReference type="InterPro" id="IPR012337">
    <property type="entry name" value="RNaseH-like_sf"/>
</dbReference>
<comment type="caution">
    <text evidence="2">The sequence shown here is derived from an EMBL/GenBank/DDBJ whole genome shotgun (WGS) entry which is preliminary data.</text>
</comment>
<dbReference type="Gene3D" id="3.30.420.10">
    <property type="entry name" value="Ribonuclease H-like superfamily/Ribonuclease H"/>
    <property type="match status" value="1"/>
</dbReference>
<reference evidence="2 3" key="1">
    <citation type="journal article" date="2021" name="Elife">
        <title>Chloroplast acquisition without the gene transfer in kleptoplastic sea slugs, Plakobranchus ocellatus.</title>
        <authorList>
            <person name="Maeda T."/>
            <person name="Takahashi S."/>
            <person name="Yoshida T."/>
            <person name="Shimamura S."/>
            <person name="Takaki Y."/>
            <person name="Nagai Y."/>
            <person name="Toyoda A."/>
            <person name="Suzuki Y."/>
            <person name="Arimoto A."/>
            <person name="Ishii H."/>
            <person name="Satoh N."/>
            <person name="Nishiyama T."/>
            <person name="Hasebe M."/>
            <person name="Maruyama T."/>
            <person name="Minagawa J."/>
            <person name="Obokata J."/>
            <person name="Shigenobu S."/>
        </authorList>
    </citation>
    <scope>NUCLEOTIDE SEQUENCE [LARGE SCALE GENOMIC DNA]</scope>
</reference>
<evidence type="ECO:0000313" key="3">
    <source>
        <dbReference type="Proteomes" id="UP000735302"/>
    </source>
</evidence>
<dbReference type="PANTHER" id="PTHR37984:SF15">
    <property type="entry name" value="INTEGRASE CATALYTIC DOMAIN-CONTAINING PROTEIN"/>
    <property type="match status" value="1"/>
</dbReference>
<evidence type="ECO:0000259" key="1">
    <source>
        <dbReference type="PROSITE" id="PS50994"/>
    </source>
</evidence>
<dbReference type="AlphaFoldDB" id="A0AAV3Z9G1"/>